<dbReference type="NCBIfam" id="TIGR00393">
    <property type="entry name" value="kpsF"/>
    <property type="match status" value="1"/>
</dbReference>
<dbReference type="PROSITE" id="PS51464">
    <property type="entry name" value="SIS"/>
    <property type="match status" value="1"/>
</dbReference>
<evidence type="ECO:0008006" key="9">
    <source>
        <dbReference type="Google" id="ProtNLM"/>
    </source>
</evidence>
<keyword evidence="2" id="KW-0677">Repeat</keyword>
<evidence type="ECO:0000259" key="5">
    <source>
        <dbReference type="PROSITE" id="PS51371"/>
    </source>
</evidence>
<dbReference type="PANTHER" id="PTHR42745:SF1">
    <property type="entry name" value="ARABINOSE 5-PHOSPHATE ISOMERASE KDSD"/>
    <property type="match status" value="1"/>
</dbReference>
<evidence type="ECO:0000256" key="3">
    <source>
        <dbReference type="ARBA" id="ARBA00023122"/>
    </source>
</evidence>
<dbReference type="CDD" id="cd04604">
    <property type="entry name" value="CBS_pair_SIS_assoc"/>
    <property type="match status" value="1"/>
</dbReference>
<protein>
    <recommendedName>
        <fullName evidence="9">KpsF/GutQ family sugar-phosphate isomerase</fullName>
    </recommendedName>
</protein>
<dbReference type="PANTHER" id="PTHR42745">
    <property type="match status" value="1"/>
</dbReference>
<dbReference type="CDD" id="cd05014">
    <property type="entry name" value="SIS_Kpsf"/>
    <property type="match status" value="1"/>
</dbReference>
<dbReference type="PROSITE" id="PS51371">
    <property type="entry name" value="CBS"/>
    <property type="match status" value="1"/>
</dbReference>
<dbReference type="SUPFAM" id="SSF53697">
    <property type="entry name" value="SIS domain"/>
    <property type="match status" value="1"/>
</dbReference>
<proteinExistence type="inferred from homology"/>
<dbReference type="InterPro" id="IPR004800">
    <property type="entry name" value="KdsD/KpsF-type"/>
</dbReference>
<dbReference type="Gene3D" id="3.40.50.10490">
    <property type="entry name" value="Glucose-6-phosphate isomerase like protein, domain 1"/>
    <property type="match status" value="1"/>
</dbReference>
<dbReference type="Proteomes" id="UP000664859">
    <property type="component" value="Unassembled WGS sequence"/>
</dbReference>
<dbReference type="InterPro" id="IPR001347">
    <property type="entry name" value="SIS_dom"/>
</dbReference>
<dbReference type="GO" id="GO:0016853">
    <property type="term" value="F:isomerase activity"/>
    <property type="evidence" value="ECO:0007669"/>
    <property type="project" value="InterPro"/>
</dbReference>
<evidence type="ECO:0000256" key="1">
    <source>
        <dbReference type="ARBA" id="ARBA00008165"/>
    </source>
</evidence>
<dbReference type="InterPro" id="IPR050986">
    <property type="entry name" value="GutQ/KpsF_isomerases"/>
</dbReference>
<organism evidence="7 8">
    <name type="scientific">Tribonema minus</name>
    <dbReference type="NCBI Taxonomy" id="303371"/>
    <lineage>
        <taxon>Eukaryota</taxon>
        <taxon>Sar</taxon>
        <taxon>Stramenopiles</taxon>
        <taxon>Ochrophyta</taxon>
        <taxon>PX clade</taxon>
        <taxon>Xanthophyceae</taxon>
        <taxon>Tribonematales</taxon>
        <taxon>Tribonemataceae</taxon>
        <taxon>Tribonema</taxon>
    </lineage>
</organism>
<sequence>MIRSTCRGFKGALDAQEVGRQQQTVAVDAAASATLIQWALLARLPPSLFMHAAEAVHGDLGRITPDDVVLALSNSGESEEILRLVRPVKALGARLLALTASATSSLGRHADAVIVMGSVAEACPMGLVPTASTTAMMVMGDALAICLFEMRGLTHEAYARWHPGGPLGRKLMRVHDVMRIGAANPVASMHDALRRVIAVMTETPGRPGAASIVDDAGILVGFFTDGDLRRLLKRAEFAVDVTIASVMHAEPKRVHPDTLVLHAEQLLRAHQIDQLPVVDEAGRPVGLLDVQDVLSVALAPAIVF</sequence>
<dbReference type="InterPro" id="IPR000644">
    <property type="entry name" value="CBS_dom"/>
</dbReference>
<keyword evidence="8" id="KW-1185">Reference proteome</keyword>
<dbReference type="SMART" id="SM00116">
    <property type="entry name" value="CBS"/>
    <property type="match status" value="2"/>
</dbReference>
<keyword evidence="3 4" id="KW-0129">CBS domain</keyword>
<dbReference type="InterPro" id="IPR035474">
    <property type="entry name" value="SIS_Kpsf"/>
</dbReference>
<dbReference type="AlphaFoldDB" id="A0A836C9K7"/>
<gene>
    <name evidence="7" type="ORF">JKP88DRAFT_171182</name>
</gene>
<comment type="caution">
    <text evidence="7">The sequence shown here is derived from an EMBL/GenBank/DDBJ whole genome shotgun (WGS) entry which is preliminary data.</text>
</comment>
<evidence type="ECO:0000313" key="8">
    <source>
        <dbReference type="Proteomes" id="UP000664859"/>
    </source>
</evidence>
<accession>A0A836C9K7</accession>
<evidence type="ECO:0000313" key="7">
    <source>
        <dbReference type="EMBL" id="KAG5176396.1"/>
    </source>
</evidence>
<reference evidence="7" key="1">
    <citation type="submission" date="2021-02" db="EMBL/GenBank/DDBJ databases">
        <title>First Annotated Genome of the Yellow-green Alga Tribonema minus.</title>
        <authorList>
            <person name="Mahan K.M."/>
        </authorList>
    </citation>
    <scope>NUCLEOTIDE SEQUENCE</scope>
    <source>
        <strain evidence="7">UTEX B ZZ1240</strain>
    </source>
</reference>
<feature type="domain" description="CBS" evidence="5">
    <location>
        <begin position="247"/>
        <end position="303"/>
    </location>
</feature>
<comment type="similarity">
    <text evidence="1">Belongs to the SIS family. GutQ/KpsF subfamily.</text>
</comment>
<feature type="domain" description="SIS" evidence="6">
    <location>
        <begin position="9"/>
        <end position="153"/>
    </location>
</feature>
<dbReference type="GO" id="GO:0097367">
    <property type="term" value="F:carbohydrate derivative binding"/>
    <property type="evidence" value="ECO:0007669"/>
    <property type="project" value="InterPro"/>
</dbReference>
<dbReference type="GO" id="GO:0005975">
    <property type="term" value="P:carbohydrate metabolic process"/>
    <property type="evidence" value="ECO:0007669"/>
    <property type="project" value="InterPro"/>
</dbReference>
<dbReference type="Gene3D" id="3.10.580.10">
    <property type="entry name" value="CBS-domain"/>
    <property type="match status" value="1"/>
</dbReference>
<dbReference type="EMBL" id="JAFCMP010000537">
    <property type="protein sequence ID" value="KAG5176396.1"/>
    <property type="molecule type" value="Genomic_DNA"/>
</dbReference>
<evidence type="ECO:0000256" key="4">
    <source>
        <dbReference type="PROSITE-ProRule" id="PRU00703"/>
    </source>
</evidence>
<dbReference type="Pfam" id="PF00571">
    <property type="entry name" value="CBS"/>
    <property type="match status" value="1"/>
</dbReference>
<evidence type="ECO:0000259" key="6">
    <source>
        <dbReference type="PROSITE" id="PS51464"/>
    </source>
</evidence>
<dbReference type="GO" id="GO:1901135">
    <property type="term" value="P:carbohydrate derivative metabolic process"/>
    <property type="evidence" value="ECO:0007669"/>
    <property type="project" value="InterPro"/>
</dbReference>
<dbReference type="InterPro" id="IPR046348">
    <property type="entry name" value="SIS_dom_sf"/>
</dbReference>
<name>A0A836C9K7_9STRA</name>
<evidence type="ECO:0000256" key="2">
    <source>
        <dbReference type="ARBA" id="ARBA00022737"/>
    </source>
</evidence>
<dbReference type="InterPro" id="IPR046342">
    <property type="entry name" value="CBS_dom_sf"/>
</dbReference>
<dbReference type="OrthoDB" id="415590at2759"/>
<dbReference type="Pfam" id="PF01380">
    <property type="entry name" value="SIS"/>
    <property type="match status" value="1"/>
</dbReference>